<dbReference type="EMBL" id="CP111014">
    <property type="protein sequence ID" value="WAQ99119.1"/>
    <property type="molecule type" value="Genomic_DNA"/>
</dbReference>
<organism evidence="1 2">
    <name type="scientific">Mya arenaria</name>
    <name type="common">Soft-shell clam</name>
    <dbReference type="NCBI Taxonomy" id="6604"/>
    <lineage>
        <taxon>Eukaryota</taxon>
        <taxon>Metazoa</taxon>
        <taxon>Spiralia</taxon>
        <taxon>Lophotrochozoa</taxon>
        <taxon>Mollusca</taxon>
        <taxon>Bivalvia</taxon>
        <taxon>Autobranchia</taxon>
        <taxon>Heteroconchia</taxon>
        <taxon>Euheterodonta</taxon>
        <taxon>Imparidentia</taxon>
        <taxon>Neoheterodontei</taxon>
        <taxon>Myida</taxon>
        <taxon>Myoidea</taxon>
        <taxon>Myidae</taxon>
        <taxon>Mya</taxon>
    </lineage>
</organism>
<accession>A0ABY7DN42</accession>
<evidence type="ECO:0000313" key="1">
    <source>
        <dbReference type="EMBL" id="WAQ99119.1"/>
    </source>
</evidence>
<proteinExistence type="predicted"/>
<dbReference type="Proteomes" id="UP001164746">
    <property type="component" value="Chromosome 3"/>
</dbReference>
<dbReference type="InterPro" id="IPR001147">
    <property type="entry name" value="Ribosomal_eL21"/>
</dbReference>
<evidence type="ECO:0000313" key="2">
    <source>
        <dbReference type="Proteomes" id="UP001164746"/>
    </source>
</evidence>
<sequence>MECKLTVYRRQAADGASQLITFLVWIARKRAAPDLDEKEHCSVLISLTSGYRFRLSVHADIVSGRYVIVIQFVPNCFGYLIFGPVDIAYTPSPYDDQHRVPWQAQTDKQTDRQTETVTVTRNRILPKRVNLRVEHVKHSNCRLDFLKRVKSNSEKLKGSKASCTFTNLKREPVGRRTAHIVRTKLNKPQVLRPIPLDVSEVTMPRSSFDSISSMTSCFRTLYSYSNRLSNVPSSIPPTTDPNRNKMKTTADETLSILFFGTQPIGRRTAVNVRPKLNKPDVLRPIPRRKSTQSLPWIARKRVARDLDEVEQSSVLIILTSGYRFRLSVHTDVVSGSMIFESGHQISRVFLCPFRVTNVLARNHDDIGICGDAHYAGNVILMHLAQNCPANFIFGPVNIASTSSLYVDQHRVPRLEILADHCKAVHQTDRQMV</sequence>
<reference evidence="1" key="1">
    <citation type="submission" date="2022-11" db="EMBL/GenBank/DDBJ databases">
        <title>Centuries of genome instability and evolution in soft-shell clam transmissible cancer (bioRxiv).</title>
        <authorList>
            <person name="Hart S.F.M."/>
            <person name="Yonemitsu M.A."/>
            <person name="Giersch R.M."/>
            <person name="Beal B.F."/>
            <person name="Arriagada G."/>
            <person name="Davis B.W."/>
            <person name="Ostrander E.A."/>
            <person name="Goff S.P."/>
            <person name="Metzger M.J."/>
        </authorList>
    </citation>
    <scope>NUCLEOTIDE SEQUENCE</scope>
    <source>
        <strain evidence="1">MELC-2E11</strain>
        <tissue evidence="1">Siphon/mantle</tissue>
    </source>
</reference>
<keyword evidence="2" id="KW-1185">Reference proteome</keyword>
<name>A0ABY7DN42_MYAAR</name>
<dbReference type="Gene3D" id="6.10.250.3260">
    <property type="match status" value="1"/>
</dbReference>
<dbReference type="PANTHER" id="PTHR20981">
    <property type="entry name" value="60S RIBOSOMAL PROTEIN L21"/>
    <property type="match status" value="1"/>
</dbReference>
<protein>
    <submittedName>
        <fullName evidence="1">RL21-like protein</fullName>
    </submittedName>
</protein>
<gene>
    <name evidence="1" type="ORF">MAR_023492</name>
</gene>